<reference evidence="17 18" key="1">
    <citation type="journal article" date="2016" name="Environ. Microbiol.">
        <title>Genomic resolution of a cold subsurface aquifer community provides metabolic insights for novel microbes adapted to high CO concentrations.</title>
        <authorList>
            <person name="Probst A.J."/>
            <person name="Castelle C.J."/>
            <person name="Singh A."/>
            <person name="Brown C.T."/>
            <person name="Anantharaman K."/>
            <person name="Sharon I."/>
            <person name="Hug L.A."/>
            <person name="Burstein D."/>
            <person name="Emerson J.B."/>
            <person name="Thomas B.C."/>
            <person name="Banfield J.F."/>
        </authorList>
    </citation>
    <scope>NUCLEOTIDE SEQUENCE [LARGE SCALE GENOMIC DNA]</scope>
    <source>
        <strain evidence="17">CG1_02_47_37</strain>
    </source>
</reference>
<proteinExistence type="inferred from homology"/>
<feature type="transmembrane region" description="Helical" evidence="16">
    <location>
        <begin position="239"/>
        <end position="262"/>
    </location>
</feature>
<keyword evidence="5" id="KW-0133">Cell shape</keyword>
<dbReference type="EMBL" id="MNUI01000042">
    <property type="protein sequence ID" value="OIN89127.1"/>
    <property type="molecule type" value="Genomic_DNA"/>
</dbReference>
<evidence type="ECO:0000256" key="2">
    <source>
        <dbReference type="ARBA" id="ARBA00022676"/>
    </source>
</evidence>
<evidence type="ECO:0000256" key="12">
    <source>
        <dbReference type="ARBA" id="ARBA00041185"/>
    </source>
</evidence>
<feature type="transmembrane region" description="Helical" evidence="16">
    <location>
        <begin position="137"/>
        <end position="155"/>
    </location>
</feature>
<evidence type="ECO:0000256" key="7">
    <source>
        <dbReference type="ARBA" id="ARBA00022989"/>
    </source>
</evidence>
<keyword evidence="6" id="KW-0573">Peptidoglycan synthesis</keyword>
<feature type="transmembrane region" description="Helical" evidence="16">
    <location>
        <begin position="161"/>
        <end position="179"/>
    </location>
</feature>
<evidence type="ECO:0000256" key="9">
    <source>
        <dbReference type="ARBA" id="ARBA00032370"/>
    </source>
</evidence>
<evidence type="ECO:0000256" key="14">
    <source>
        <dbReference type="ARBA" id="ARBA00044770"/>
    </source>
</evidence>
<dbReference type="GO" id="GO:0008360">
    <property type="term" value="P:regulation of cell shape"/>
    <property type="evidence" value="ECO:0007669"/>
    <property type="project" value="UniProtKB-KW"/>
</dbReference>
<evidence type="ECO:0000256" key="15">
    <source>
        <dbReference type="ARBA" id="ARBA00049902"/>
    </source>
</evidence>
<feature type="transmembrane region" description="Helical" evidence="16">
    <location>
        <begin position="282"/>
        <end position="302"/>
    </location>
</feature>
<sequence>MTGRRLLWPLLPLFGLSLLVLGSLSWQLALNQGVFIILGLGLFVLVSNYPYSQHRFFSRQYLGLIIFLLLLPYIFGVTTRGAIRWIPLGSFSLQPSELVKPLLIIIFAAYLSASQKLGGYLLLLLLPFGLIFKQPDLGTSLVVGVIWLGLLFNSRVDRRQIFGFLGVVLISFPLIFRLLQPYQKERLTGFVNPYADPAGSGYQVIQALIAVGGGGWLGQGLGRGSQSQLQFLPERQTDFIFSAITEELGVAAGAVLLLSYLWLLRRLLVVAGLAADEFGRLVVTGVIIMLWFQAVVTIGMNLGMMPVTGITLPLVSAGGSSLLSIMISLGLVGSVWKFSQSGL</sequence>
<evidence type="ECO:0000256" key="16">
    <source>
        <dbReference type="SAM" id="Phobius"/>
    </source>
</evidence>
<keyword evidence="2" id="KW-0328">Glycosyltransferase</keyword>
<feature type="transmembrane region" description="Helical" evidence="16">
    <location>
        <begin position="61"/>
        <end position="83"/>
    </location>
</feature>
<evidence type="ECO:0000256" key="11">
    <source>
        <dbReference type="ARBA" id="ARBA00038053"/>
    </source>
</evidence>
<dbReference type="Pfam" id="PF01098">
    <property type="entry name" value="FTSW_RODA_SPOVE"/>
    <property type="match status" value="1"/>
</dbReference>
<comment type="similarity">
    <text evidence="11">Belongs to the SEDS family. FtsW subfamily.</text>
</comment>
<feature type="transmembrane region" description="Helical" evidence="16">
    <location>
        <begin position="103"/>
        <end position="125"/>
    </location>
</feature>
<evidence type="ECO:0000256" key="1">
    <source>
        <dbReference type="ARBA" id="ARBA00004141"/>
    </source>
</evidence>
<dbReference type="AlphaFoldDB" id="A0A1J4RQG6"/>
<evidence type="ECO:0000313" key="17">
    <source>
        <dbReference type="EMBL" id="OIN89127.1"/>
    </source>
</evidence>
<keyword evidence="4 16" id="KW-0812">Transmembrane</keyword>
<dbReference type="Proteomes" id="UP000183144">
    <property type="component" value="Unassembled WGS sequence"/>
</dbReference>
<evidence type="ECO:0000256" key="3">
    <source>
        <dbReference type="ARBA" id="ARBA00022679"/>
    </source>
</evidence>
<dbReference type="GO" id="GO:0015648">
    <property type="term" value="F:lipid-linked peptidoglycan transporter activity"/>
    <property type="evidence" value="ECO:0007669"/>
    <property type="project" value="TreeGrafter"/>
</dbReference>
<comment type="caution">
    <text evidence="17">The sequence shown here is derived from an EMBL/GenBank/DDBJ whole genome shotgun (WGS) entry which is preliminary data.</text>
</comment>
<evidence type="ECO:0000256" key="10">
    <source>
        <dbReference type="ARBA" id="ARBA00033270"/>
    </source>
</evidence>
<dbReference type="GO" id="GO:0051301">
    <property type="term" value="P:cell division"/>
    <property type="evidence" value="ECO:0007669"/>
    <property type="project" value="InterPro"/>
</dbReference>
<evidence type="ECO:0000256" key="13">
    <source>
        <dbReference type="ARBA" id="ARBA00041418"/>
    </source>
</evidence>
<comment type="subcellular location">
    <subcellularLocation>
        <location evidence="1">Membrane</location>
        <topology evidence="1">Multi-pass membrane protein</topology>
    </subcellularLocation>
</comment>
<dbReference type="GO" id="GO:0009252">
    <property type="term" value="P:peptidoglycan biosynthetic process"/>
    <property type="evidence" value="ECO:0007669"/>
    <property type="project" value="UniProtKB-KW"/>
</dbReference>
<keyword evidence="3" id="KW-0808">Transferase</keyword>
<dbReference type="GO" id="GO:0005886">
    <property type="term" value="C:plasma membrane"/>
    <property type="evidence" value="ECO:0007669"/>
    <property type="project" value="TreeGrafter"/>
</dbReference>
<evidence type="ECO:0000313" key="18">
    <source>
        <dbReference type="Proteomes" id="UP000183144"/>
    </source>
</evidence>
<dbReference type="PANTHER" id="PTHR30474">
    <property type="entry name" value="CELL CYCLE PROTEIN"/>
    <property type="match status" value="1"/>
</dbReference>
<accession>A0A1J4RQG6</accession>
<gene>
    <name evidence="17" type="ORF">AUJ59_02455</name>
</gene>
<keyword evidence="8 16" id="KW-0472">Membrane</keyword>
<comment type="catalytic activity">
    <reaction evidence="15">
        <text>[GlcNAc-(1-&gt;4)-Mur2Ac(oyl-L-Ala-gamma-D-Glu-L-Lys-D-Ala-D-Ala)](n)-di-trans,octa-cis-undecaprenyl diphosphate + beta-D-GlcNAc-(1-&gt;4)-Mur2Ac(oyl-L-Ala-gamma-D-Glu-L-Lys-D-Ala-D-Ala)-di-trans,octa-cis-undecaprenyl diphosphate = [GlcNAc-(1-&gt;4)-Mur2Ac(oyl-L-Ala-gamma-D-Glu-L-Lys-D-Ala-D-Ala)](n+1)-di-trans,octa-cis-undecaprenyl diphosphate + di-trans,octa-cis-undecaprenyl diphosphate + H(+)</text>
        <dbReference type="Rhea" id="RHEA:23708"/>
        <dbReference type="Rhea" id="RHEA-COMP:9602"/>
        <dbReference type="Rhea" id="RHEA-COMP:9603"/>
        <dbReference type="ChEBI" id="CHEBI:15378"/>
        <dbReference type="ChEBI" id="CHEBI:58405"/>
        <dbReference type="ChEBI" id="CHEBI:60033"/>
        <dbReference type="ChEBI" id="CHEBI:78435"/>
        <dbReference type="EC" id="2.4.99.28"/>
    </reaction>
</comment>
<dbReference type="GO" id="GO:0008955">
    <property type="term" value="F:peptidoglycan glycosyltransferase activity"/>
    <property type="evidence" value="ECO:0007669"/>
    <property type="project" value="UniProtKB-EC"/>
</dbReference>
<dbReference type="EC" id="2.4.99.28" evidence="14"/>
<dbReference type="PANTHER" id="PTHR30474:SF2">
    <property type="entry name" value="PEPTIDOGLYCAN GLYCOSYLTRANSFERASE FTSW-RELATED"/>
    <property type="match status" value="1"/>
</dbReference>
<keyword evidence="7 16" id="KW-1133">Transmembrane helix</keyword>
<protein>
    <recommendedName>
        <fullName evidence="12">Probable peptidoglycan glycosyltransferase FtsW</fullName>
        <ecNumber evidence="14">2.4.99.28</ecNumber>
    </recommendedName>
    <alternativeName>
        <fullName evidence="13">Cell division protein FtsW</fullName>
    </alternativeName>
    <alternativeName>
        <fullName evidence="10">Cell wall polymerase</fullName>
    </alternativeName>
    <alternativeName>
        <fullName evidence="9">Peptidoglycan polymerase</fullName>
    </alternativeName>
</protein>
<dbReference type="GO" id="GO:0032153">
    <property type="term" value="C:cell division site"/>
    <property type="evidence" value="ECO:0007669"/>
    <property type="project" value="TreeGrafter"/>
</dbReference>
<organism evidence="17 18">
    <name type="scientific">Candidatus Beckwithbacteria bacterium CG1_02_47_37</name>
    <dbReference type="NCBI Taxonomy" id="1805034"/>
    <lineage>
        <taxon>Bacteria</taxon>
        <taxon>Candidatus Beckwithiibacteriota</taxon>
    </lineage>
</organism>
<evidence type="ECO:0000256" key="6">
    <source>
        <dbReference type="ARBA" id="ARBA00022984"/>
    </source>
</evidence>
<dbReference type="InterPro" id="IPR001182">
    <property type="entry name" value="FtsW/RodA"/>
</dbReference>
<name>A0A1J4RQG6_9BACT</name>
<feature type="transmembrane region" description="Helical" evidence="16">
    <location>
        <begin position="32"/>
        <end position="49"/>
    </location>
</feature>
<dbReference type="STRING" id="1805034.AUJ59_02455"/>
<evidence type="ECO:0000256" key="5">
    <source>
        <dbReference type="ARBA" id="ARBA00022960"/>
    </source>
</evidence>
<feature type="transmembrane region" description="Helical" evidence="16">
    <location>
        <begin position="314"/>
        <end position="336"/>
    </location>
</feature>
<evidence type="ECO:0000256" key="4">
    <source>
        <dbReference type="ARBA" id="ARBA00022692"/>
    </source>
</evidence>
<evidence type="ECO:0000256" key="8">
    <source>
        <dbReference type="ARBA" id="ARBA00023136"/>
    </source>
</evidence>